<feature type="compositionally biased region" description="Pro residues" evidence="1">
    <location>
        <begin position="64"/>
        <end position="75"/>
    </location>
</feature>
<feature type="compositionally biased region" description="Low complexity" evidence="1">
    <location>
        <begin position="85"/>
        <end position="95"/>
    </location>
</feature>
<dbReference type="EMBL" id="AXCN02000796">
    <property type="status" value="NOT_ANNOTATED_CDS"/>
    <property type="molecule type" value="Genomic_DNA"/>
</dbReference>
<evidence type="ECO:0000313" key="3">
    <source>
        <dbReference type="Proteomes" id="UP000075886"/>
    </source>
</evidence>
<reference evidence="2" key="2">
    <citation type="submission" date="2020-05" db="UniProtKB">
        <authorList>
            <consortium name="EnsemblMetazoa"/>
        </authorList>
    </citation>
    <scope>IDENTIFICATION</scope>
    <source>
        <strain evidence="2">FAR1</strain>
    </source>
</reference>
<reference evidence="3" key="1">
    <citation type="submission" date="2014-01" db="EMBL/GenBank/DDBJ databases">
        <title>The Genome Sequence of Anopheles farauti FAR1 (V2).</title>
        <authorList>
            <consortium name="The Broad Institute Genomics Platform"/>
            <person name="Neafsey D.E."/>
            <person name="Besansky N."/>
            <person name="Howell P."/>
            <person name="Walton C."/>
            <person name="Young S.K."/>
            <person name="Zeng Q."/>
            <person name="Gargeya S."/>
            <person name="Fitzgerald M."/>
            <person name="Haas B."/>
            <person name="Abouelleil A."/>
            <person name="Allen A.W."/>
            <person name="Alvarado L."/>
            <person name="Arachchi H.M."/>
            <person name="Berlin A.M."/>
            <person name="Chapman S.B."/>
            <person name="Gainer-Dewar J."/>
            <person name="Goldberg J."/>
            <person name="Griggs A."/>
            <person name="Gujja S."/>
            <person name="Hansen M."/>
            <person name="Howarth C."/>
            <person name="Imamovic A."/>
            <person name="Ireland A."/>
            <person name="Larimer J."/>
            <person name="McCowan C."/>
            <person name="Murphy C."/>
            <person name="Pearson M."/>
            <person name="Poon T.W."/>
            <person name="Priest M."/>
            <person name="Roberts A."/>
            <person name="Saif S."/>
            <person name="Shea T."/>
            <person name="Sisk P."/>
            <person name="Sykes S."/>
            <person name="Wortman J."/>
            <person name="Nusbaum C."/>
            <person name="Birren B."/>
        </authorList>
    </citation>
    <scope>NUCLEOTIDE SEQUENCE [LARGE SCALE GENOMIC DNA]</scope>
    <source>
        <strain evidence="3">FAR1</strain>
    </source>
</reference>
<proteinExistence type="predicted"/>
<dbReference type="EnsemblMetazoa" id="AFAF014987-RA">
    <property type="protein sequence ID" value="AFAF014987-PA"/>
    <property type="gene ID" value="AFAF014987"/>
</dbReference>
<accession>A0A182QQR1</accession>
<dbReference type="AlphaFoldDB" id="A0A182QQR1"/>
<evidence type="ECO:0000313" key="2">
    <source>
        <dbReference type="EnsemblMetazoa" id="AFAF014987-PA"/>
    </source>
</evidence>
<evidence type="ECO:0000256" key="1">
    <source>
        <dbReference type="SAM" id="MobiDB-lite"/>
    </source>
</evidence>
<feature type="region of interest" description="Disordered" evidence="1">
    <location>
        <begin position="47"/>
        <end position="97"/>
    </location>
</feature>
<protein>
    <submittedName>
        <fullName evidence="2">Uncharacterized protein</fullName>
    </submittedName>
</protein>
<dbReference type="Proteomes" id="UP000075886">
    <property type="component" value="Unassembled WGS sequence"/>
</dbReference>
<sequence>MSTLLSTVCLDGGCSVGWESVGGSTGFEGARAAHAIPLNTGMLALASPSSSPVGREPSPLRSFLPPPPPPPPPAPVETTTPGTCPLRSRLPSRSPTRCVSLADSSEISIVISVRTPTDGRSTDSEPELPELPELDSSLFVSGCGTRFSFCVSTVT</sequence>
<dbReference type="VEuPathDB" id="VectorBase:AFAF014987"/>
<keyword evidence="3" id="KW-1185">Reference proteome</keyword>
<organism evidence="2 3">
    <name type="scientific">Anopheles farauti</name>
    <dbReference type="NCBI Taxonomy" id="69004"/>
    <lineage>
        <taxon>Eukaryota</taxon>
        <taxon>Metazoa</taxon>
        <taxon>Ecdysozoa</taxon>
        <taxon>Arthropoda</taxon>
        <taxon>Hexapoda</taxon>
        <taxon>Insecta</taxon>
        <taxon>Pterygota</taxon>
        <taxon>Neoptera</taxon>
        <taxon>Endopterygota</taxon>
        <taxon>Diptera</taxon>
        <taxon>Nematocera</taxon>
        <taxon>Culicoidea</taxon>
        <taxon>Culicidae</taxon>
        <taxon>Anophelinae</taxon>
        <taxon>Anopheles</taxon>
    </lineage>
</organism>
<name>A0A182QQR1_9DIPT</name>